<dbReference type="Proteomes" id="UP000191554">
    <property type="component" value="Unassembled WGS sequence"/>
</dbReference>
<dbReference type="Pfam" id="PF02872">
    <property type="entry name" value="5_nucleotid_C"/>
    <property type="match status" value="1"/>
</dbReference>
<dbReference type="InterPro" id="IPR004843">
    <property type="entry name" value="Calcineurin-like_PHP"/>
</dbReference>
<dbReference type="GO" id="GO:0009166">
    <property type="term" value="P:nucleotide catabolic process"/>
    <property type="evidence" value="ECO:0007669"/>
    <property type="project" value="InterPro"/>
</dbReference>
<comment type="caution">
    <text evidence="5">The sequence shown here is derived from an EMBL/GenBank/DDBJ whole genome shotgun (WGS) entry which is preliminary data.</text>
</comment>
<keyword evidence="2" id="KW-0378">Hydrolase</keyword>
<proteinExistence type="inferred from homology"/>
<gene>
    <name evidence="5" type="primary">yfkN_2</name>
    <name evidence="5" type="ORF">CLHUN_12420</name>
</gene>
<sequence length="542" mass="60101">MCFIDMCFMKNEIMEAIKMKSYKNLIALGLLILAAAVFLVVKYVNFNSILVSAGYYEERISILSTADIHGHIVYDEEAGGYYTLDEVSVMMGMPLMKHIVDEVRADNKNTLLLDSGDLFHGTNEANIEKGKGVVEVANLMGYDAMTPGNHDFNFGFDRLLEIRDQLNYPILSSNIYRDGKLAFDDYKIVNVGGKKIGLFGLTETGALINTNSRDNFGVTLEDPAECARRVIGELEGKVDAIILISHLGDDMDRELVKKVDGIDLILCGHHHFLYEKPDKINNTYLVEAGGYSTHVGQADMYFKDGKLSKLIWYTKNIKDKSLADPKMDSVAQKYHAIAFEAGKEVVAKTQEKLDGFRSNVRTRETTLGNLLTDAMRDTGKADLALMNGGGIRESIPAGGVTLYAIGKSLPFVNSLVTIEVKGEDIYSSIERGVRLYPDGGSNGGFLQVSGMKYIFDASKPAGKRVVSITTLDGKELDRNKYYKVATNDYLFNGGDGYDELKKAKLLYKGELLKDVLSKYLKARGEASAKIEGRIKPINERYK</sequence>
<dbReference type="InterPro" id="IPR036907">
    <property type="entry name" value="5'-Nucleotdase_C_sf"/>
</dbReference>
<dbReference type="PRINTS" id="PR01607">
    <property type="entry name" value="APYRASEFAMLY"/>
</dbReference>
<dbReference type="STRING" id="48256.CLHUN_12420"/>
<dbReference type="PANTHER" id="PTHR11575">
    <property type="entry name" value="5'-NUCLEOTIDASE-RELATED"/>
    <property type="match status" value="1"/>
</dbReference>
<dbReference type="InterPro" id="IPR029052">
    <property type="entry name" value="Metallo-depent_PP-like"/>
</dbReference>
<dbReference type="Gene3D" id="3.90.780.10">
    <property type="entry name" value="5'-Nucleotidase, C-terminal domain"/>
    <property type="match status" value="1"/>
</dbReference>
<dbReference type="InterPro" id="IPR008334">
    <property type="entry name" value="5'-Nucleotdase_C"/>
</dbReference>
<dbReference type="Pfam" id="PF00149">
    <property type="entry name" value="Metallophos"/>
    <property type="match status" value="1"/>
</dbReference>
<evidence type="ECO:0000259" key="3">
    <source>
        <dbReference type="Pfam" id="PF00149"/>
    </source>
</evidence>
<dbReference type="InterPro" id="IPR006179">
    <property type="entry name" value="5_nucleotidase/apyrase"/>
</dbReference>
<keyword evidence="2" id="KW-0547">Nucleotide-binding</keyword>
<accession>A0A1V4SMC1</accession>
<evidence type="ECO:0000256" key="1">
    <source>
        <dbReference type="ARBA" id="ARBA00022729"/>
    </source>
</evidence>
<evidence type="ECO:0000313" key="5">
    <source>
        <dbReference type="EMBL" id="OPX45010.1"/>
    </source>
</evidence>
<protein>
    <submittedName>
        <fullName evidence="5">Trifunctional nucleotide phosphoesterase protein YfkN</fullName>
    </submittedName>
</protein>
<name>A0A1V4SMC1_RUMHU</name>
<dbReference type="Gene3D" id="3.60.21.10">
    <property type="match status" value="1"/>
</dbReference>
<evidence type="ECO:0000259" key="4">
    <source>
        <dbReference type="Pfam" id="PF02872"/>
    </source>
</evidence>
<dbReference type="EMBL" id="MZGX01000006">
    <property type="protein sequence ID" value="OPX45010.1"/>
    <property type="molecule type" value="Genomic_DNA"/>
</dbReference>
<keyword evidence="6" id="KW-1185">Reference proteome</keyword>
<feature type="domain" description="Calcineurin-like phosphoesterase" evidence="3">
    <location>
        <begin position="61"/>
        <end position="271"/>
    </location>
</feature>
<reference evidence="5 6" key="1">
    <citation type="submission" date="2017-03" db="EMBL/GenBank/DDBJ databases">
        <title>Genome sequence of Clostridium hungatei DSM 14427.</title>
        <authorList>
            <person name="Poehlein A."/>
            <person name="Daniel R."/>
        </authorList>
    </citation>
    <scope>NUCLEOTIDE SEQUENCE [LARGE SCALE GENOMIC DNA]</scope>
    <source>
        <strain evidence="5 6">DSM 14427</strain>
    </source>
</reference>
<dbReference type="CDD" id="cd00845">
    <property type="entry name" value="MPP_UshA_N_like"/>
    <property type="match status" value="1"/>
</dbReference>
<comment type="similarity">
    <text evidence="2">Belongs to the 5'-nucleotidase family.</text>
</comment>
<dbReference type="PANTHER" id="PTHR11575:SF24">
    <property type="entry name" value="5'-NUCLEOTIDASE"/>
    <property type="match status" value="1"/>
</dbReference>
<dbReference type="GO" id="GO:0000166">
    <property type="term" value="F:nucleotide binding"/>
    <property type="evidence" value="ECO:0007669"/>
    <property type="project" value="UniProtKB-KW"/>
</dbReference>
<organism evidence="5 6">
    <name type="scientific">Ruminiclostridium hungatei</name>
    <name type="common">Clostridium hungatei</name>
    <dbReference type="NCBI Taxonomy" id="48256"/>
    <lineage>
        <taxon>Bacteria</taxon>
        <taxon>Bacillati</taxon>
        <taxon>Bacillota</taxon>
        <taxon>Clostridia</taxon>
        <taxon>Eubacteriales</taxon>
        <taxon>Oscillospiraceae</taxon>
        <taxon>Ruminiclostridium</taxon>
    </lineage>
</organism>
<evidence type="ECO:0000256" key="2">
    <source>
        <dbReference type="RuleBase" id="RU362119"/>
    </source>
</evidence>
<feature type="domain" description="5'-Nucleotidase C-terminal" evidence="4">
    <location>
        <begin position="346"/>
        <end position="501"/>
    </location>
</feature>
<dbReference type="AlphaFoldDB" id="A0A1V4SMC1"/>
<dbReference type="GO" id="GO:0016787">
    <property type="term" value="F:hydrolase activity"/>
    <property type="evidence" value="ECO:0007669"/>
    <property type="project" value="UniProtKB-KW"/>
</dbReference>
<evidence type="ECO:0000313" key="6">
    <source>
        <dbReference type="Proteomes" id="UP000191554"/>
    </source>
</evidence>
<keyword evidence="1" id="KW-0732">Signal</keyword>
<dbReference type="SUPFAM" id="SSF55816">
    <property type="entry name" value="5'-nucleotidase (syn. UDP-sugar hydrolase), C-terminal domain"/>
    <property type="match status" value="1"/>
</dbReference>
<dbReference type="SUPFAM" id="SSF56300">
    <property type="entry name" value="Metallo-dependent phosphatases"/>
    <property type="match status" value="1"/>
</dbReference>